<evidence type="ECO:0000256" key="7">
    <source>
        <dbReference type="SAM" id="Phobius"/>
    </source>
</evidence>
<dbReference type="SUPFAM" id="SSF103473">
    <property type="entry name" value="MFS general substrate transporter"/>
    <property type="match status" value="1"/>
</dbReference>
<keyword evidence="5 7" id="KW-0472">Membrane</keyword>
<feature type="transmembrane region" description="Helical" evidence="7">
    <location>
        <begin position="106"/>
        <end position="124"/>
    </location>
</feature>
<dbReference type="PROSITE" id="PS50850">
    <property type="entry name" value="MFS"/>
    <property type="match status" value="1"/>
</dbReference>
<feature type="transmembrane region" description="Helical" evidence="7">
    <location>
        <begin position="206"/>
        <end position="230"/>
    </location>
</feature>
<evidence type="ECO:0000256" key="1">
    <source>
        <dbReference type="ARBA" id="ARBA00004141"/>
    </source>
</evidence>
<dbReference type="Pfam" id="PF07690">
    <property type="entry name" value="MFS_1"/>
    <property type="match status" value="2"/>
</dbReference>
<organism evidence="9 10">
    <name type="scientific">Lophium mytilinum</name>
    <dbReference type="NCBI Taxonomy" id="390894"/>
    <lineage>
        <taxon>Eukaryota</taxon>
        <taxon>Fungi</taxon>
        <taxon>Dikarya</taxon>
        <taxon>Ascomycota</taxon>
        <taxon>Pezizomycotina</taxon>
        <taxon>Dothideomycetes</taxon>
        <taxon>Pleosporomycetidae</taxon>
        <taxon>Mytilinidiales</taxon>
        <taxon>Mytilinidiaceae</taxon>
        <taxon>Lophium</taxon>
    </lineage>
</organism>
<dbReference type="PANTHER" id="PTHR23504">
    <property type="entry name" value="MAJOR FACILITATOR SUPERFAMILY DOMAIN-CONTAINING PROTEIN 10"/>
    <property type="match status" value="1"/>
</dbReference>
<accession>A0A6A6Q7F6</accession>
<feature type="compositionally biased region" description="Acidic residues" evidence="6">
    <location>
        <begin position="532"/>
        <end position="563"/>
    </location>
</feature>
<feature type="region of interest" description="Disordered" evidence="6">
    <location>
        <begin position="532"/>
        <end position="645"/>
    </location>
</feature>
<reference evidence="9" key="1">
    <citation type="journal article" date="2020" name="Stud. Mycol.">
        <title>101 Dothideomycetes genomes: a test case for predicting lifestyles and emergence of pathogens.</title>
        <authorList>
            <person name="Haridas S."/>
            <person name="Albert R."/>
            <person name="Binder M."/>
            <person name="Bloem J."/>
            <person name="Labutti K."/>
            <person name="Salamov A."/>
            <person name="Andreopoulos B."/>
            <person name="Baker S."/>
            <person name="Barry K."/>
            <person name="Bills G."/>
            <person name="Bluhm B."/>
            <person name="Cannon C."/>
            <person name="Castanera R."/>
            <person name="Culley D."/>
            <person name="Daum C."/>
            <person name="Ezra D."/>
            <person name="Gonzalez J."/>
            <person name="Henrissat B."/>
            <person name="Kuo A."/>
            <person name="Liang C."/>
            <person name="Lipzen A."/>
            <person name="Lutzoni F."/>
            <person name="Magnuson J."/>
            <person name="Mondo S."/>
            <person name="Nolan M."/>
            <person name="Ohm R."/>
            <person name="Pangilinan J."/>
            <person name="Park H.-J."/>
            <person name="Ramirez L."/>
            <person name="Alfaro M."/>
            <person name="Sun H."/>
            <person name="Tritt A."/>
            <person name="Yoshinaga Y."/>
            <person name="Zwiers L.-H."/>
            <person name="Turgeon B."/>
            <person name="Goodwin S."/>
            <person name="Spatafora J."/>
            <person name="Crous P."/>
            <person name="Grigoriev I."/>
        </authorList>
    </citation>
    <scope>NUCLEOTIDE SEQUENCE</scope>
    <source>
        <strain evidence="9">CBS 269.34</strain>
    </source>
</reference>
<feature type="compositionally biased region" description="Polar residues" evidence="6">
    <location>
        <begin position="570"/>
        <end position="582"/>
    </location>
</feature>
<feature type="transmembrane region" description="Helical" evidence="7">
    <location>
        <begin position="403"/>
        <end position="425"/>
    </location>
</feature>
<evidence type="ECO:0000256" key="5">
    <source>
        <dbReference type="ARBA" id="ARBA00023136"/>
    </source>
</evidence>
<keyword evidence="4 7" id="KW-1133">Transmembrane helix</keyword>
<evidence type="ECO:0000256" key="4">
    <source>
        <dbReference type="ARBA" id="ARBA00022989"/>
    </source>
</evidence>
<dbReference type="GO" id="GO:0022857">
    <property type="term" value="F:transmembrane transporter activity"/>
    <property type="evidence" value="ECO:0007669"/>
    <property type="project" value="InterPro"/>
</dbReference>
<proteinExistence type="predicted"/>
<evidence type="ECO:0000259" key="8">
    <source>
        <dbReference type="PROSITE" id="PS50850"/>
    </source>
</evidence>
<keyword evidence="2" id="KW-0813">Transport</keyword>
<comment type="subcellular location">
    <subcellularLocation>
        <location evidence="1">Membrane</location>
        <topology evidence="1">Multi-pass membrane protein</topology>
    </subcellularLocation>
</comment>
<feature type="transmembrane region" description="Helical" evidence="7">
    <location>
        <begin position="373"/>
        <end position="391"/>
    </location>
</feature>
<evidence type="ECO:0000313" key="10">
    <source>
        <dbReference type="Proteomes" id="UP000799750"/>
    </source>
</evidence>
<feature type="transmembrane region" description="Helical" evidence="7">
    <location>
        <begin position="468"/>
        <end position="488"/>
    </location>
</feature>
<dbReference type="Gene3D" id="1.20.1250.20">
    <property type="entry name" value="MFS general substrate transporter like domains"/>
    <property type="match status" value="1"/>
</dbReference>
<feature type="transmembrane region" description="Helical" evidence="7">
    <location>
        <begin position="167"/>
        <end position="186"/>
    </location>
</feature>
<dbReference type="PANTHER" id="PTHR23504:SF8">
    <property type="entry name" value="TRANSPORTER, PUTATIVE (AFU_ORTHOLOGUE AFUA_1G03730)-RELATED"/>
    <property type="match status" value="1"/>
</dbReference>
<evidence type="ECO:0000313" key="9">
    <source>
        <dbReference type="EMBL" id="KAF2488310.1"/>
    </source>
</evidence>
<dbReference type="Proteomes" id="UP000799750">
    <property type="component" value="Unassembled WGS sequence"/>
</dbReference>
<dbReference type="PRINTS" id="PR01036">
    <property type="entry name" value="TCRTETB"/>
</dbReference>
<feature type="compositionally biased region" description="Basic residues" evidence="6">
    <location>
        <begin position="606"/>
        <end position="616"/>
    </location>
</feature>
<gene>
    <name evidence="9" type="ORF">BU16DRAFT_532332</name>
</gene>
<dbReference type="InterPro" id="IPR036259">
    <property type="entry name" value="MFS_trans_sf"/>
</dbReference>
<feature type="domain" description="Major facilitator superfamily (MFS) profile" evidence="8">
    <location>
        <begin position="36"/>
        <end position="527"/>
    </location>
</feature>
<feature type="transmembrane region" description="Helical" evidence="7">
    <location>
        <begin position="322"/>
        <end position="343"/>
    </location>
</feature>
<dbReference type="CDD" id="cd17330">
    <property type="entry name" value="MFS_SLC46_TetA_like"/>
    <property type="match status" value="1"/>
</dbReference>
<feature type="compositionally biased region" description="Acidic residues" evidence="6">
    <location>
        <begin position="583"/>
        <end position="592"/>
    </location>
</feature>
<evidence type="ECO:0000256" key="6">
    <source>
        <dbReference type="SAM" id="MobiDB-lite"/>
    </source>
</evidence>
<dbReference type="InterPro" id="IPR020846">
    <property type="entry name" value="MFS_dom"/>
</dbReference>
<dbReference type="EMBL" id="MU004204">
    <property type="protein sequence ID" value="KAF2488310.1"/>
    <property type="molecule type" value="Genomic_DNA"/>
</dbReference>
<dbReference type="AlphaFoldDB" id="A0A6A6Q7F6"/>
<evidence type="ECO:0000256" key="3">
    <source>
        <dbReference type="ARBA" id="ARBA00022692"/>
    </source>
</evidence>
<dbReference type="OrthoDB" id="10262656at2759"/>
<evidence type="ECO:0000256" key="2">
    <source>
        <dbReference type="ARBA" id="ARBA00022448"/>
    </source>
</evidence>
<dbReference type="GO" id="GO:0016020">
    <property type="term" value="C:membrane"/>
    <property type="evidence" value="ECO:0007669"/>
    <property type="project" value="UniProtKB-SubCell"/>
</dbReference>
<feature type="transmembrane region" description="Helical" evidence="7">
    <location>
        <begin position="500"/>
        <end position="523"/>
    </location>
</feature>
<keyword evidence="3 7" id="KW-0812">Transmembrane</keyword>
<feature type="transmembrane region" description="Helical" evidence="7">
    <location>
        <begin position="431"/>
        <end position="456"/>
    </location>
</feature>
<sequence length="645" mass="69994">MTLLVLSPYFTSPSRQHAQLCKKPAAMTKRRLPVKQLVILSICRIAEPIALTSVFPYLPEMIESFGVAQNDIARWAGLTSSVFSACQCVTGIPWGAASDRFGRKTVILIGLCNTMICMLIWGFSTSLPMAFAARALQGAGNGNVGILRTVVAELCPWKELQPRAFSIMPLVFSLGAMVGPMIGGALSNPLQTDPRKPRGTKFFEKYPYALPNMVAAILFLTGIITGFLFLQESLESKKNERDIGIILGKKLTASFRRIVRTLTGKGKTEDREREPLLNKKSPGAAARLIDDEESFAENSTSAVQAPKPRWRDVLTTQTSLNLLVYALLALYSVAFDQLIPVFLHHPVQDLNGPDVTLPFKFASGYGVGTRETGLLFTVFSVGATASQLILFPPIARKFGVLRCLRTAFLTFPLIFFLTPFTALLPTNASRFVVMSVLMIIRGMAGTFAFPTSTILLTNSASSLKTLGTLNGMATSASAIGRAFGPAIGGGMFTMGVKHGYIITPFWILGAISLLAAIPTFFLIEGKGFANDEEVDSDDPDALLTSDDEDDKSDEEVLEAESEYGEPGNLLSHTASRTSTALNTDDESSDEENERIARIRSTSMSHPPRRRSLRRRSSVPIGMGVGFRRYSSNLGSTGLPEGSWGG</sequence>
<keyword evidence="10" id="KW-1185">Reference proteome</keyword>
<protein>
    <submittedName>
        <fullName evidence="9">MFS general substrate transporter</fullName>
    </submittedName>
</protein>
<name>A0A6A6Q7F6_9PEZI</name>
<dbReference type="InterPro" id="IPR011701">
    <property type="entry name" value="MFS"/>
</dbReference>